<sequence length="541" mass="60158">MHYPVYTAVPAVHGTALYGFLHLDTVPYKVLKIIANGTVPVTIKPLPYHPSVRRRFTALPVGLDEKSSGIEFFPEIASEAAPEVAKGLIHVFTKHLGGSESSPFGPSGTLSTDDQTLARAVGTELRELGVSQIKVDTKPLVAFAQRHFEDTFQDLKKRWGATGQVAQLMFTPESIGFQNFRSWDLQTREPEADEFNESVQLLTDYMRALYNARPALAIKDLKFDPNQEAMRLRRLFGSKHTSVVEEEADAGIAGSQLDFALGLQVGIDCEPDRQDAREYFVKAAMNESATGVTRSIAHALLMNWYMKSPDLRTRNIFFTAHHANQSLIYSDGHVSPSLLHFAEAELQKRVQMGELPVLSHMYELVWKARKKRQEELEVERAMAQKKRLVAPNRYRCAAVGCDVEANRGKVQVLGNVTKIKNQVTVVKNVVGLTHAQMSQALGSQFCLYISERGDWKNHKPFCKPGMPCSVVDEGAASAGLGQGTKQGILGVPIPNANGNTNFLSTSTLGPEELREMRDLIRGMAPEGISRNFQMDRWELDY</sequence>
<dbReference type="AlphaFoldDB" id="A0A0W0EZV8"/>
<accession>A0A0W0EZV8</accession>
<organism evidence="1 2">
    <name type="scientific">Moniliophthora roreri</name>
    <name type="common">Frosty pod rot fungus</name>
    <name type="synonym">Monilia roreri</name>
    <dbReference type="NCBI Taxonomy" id="221103"/>
    <lineage>
        <taxon>Eukaryota</taxon>
        <taxon>Fungi</taxon>
        <taxon>Dikarya</taxon>
        <taxon>Basidiomycota</taxon>
        <taxon>Agaricomycotina</taxon>
        <taxon>Agaricomycetes</taxon>
        <taxon>Agaricomycetidae</taxon>
        <taxon>Agaricales</taxon>
        <taxon>Marasmiineae</taxon>
        <taxon>Marasmiaceae</taxon>
        <taxon>Moniliophthora</taxon>
    </lineage>
</organism>
<reference evidence="1 2" key="1">
    <citation type="submission" date="2015-12" db="EMBL/GenBank/DDBJ databases">
        <title>Draft genome sequence of Moniliophthora roreri, the causal agent of frosty pod rot of cacao.</title>
        <authorList>
            <person name="Aime M.C."/>
            <person name="Diaz-Valderrama J.R."/>
            <person name="Kijpornyongpan T."/>
            <person name="Phillips-Mora W."/>
        </authorList>
    </citation>
    <scope>NUCLEOTIDE SEQUENCE [LARGE SCALE GENOMIC DNA]</scope>
    <source>
        <strain evidence="1 2">MCA 2952</strain>
    </source>
</reference>
<comment type="caution">
    <text evidence="1">The sequence shown here is derived from an EMBL/GenBank/DDBJ whole genome shotgun (WGS) entry which is preliminary data.</text>
</comment>
<dbReference type="EMBL" id="LATX01002427">
    <property type="protein sequence ID" value="KTB29603.1"/>
    <property type="molecule type" value="Genomic_DNA"/>
</dbReference>
<gene>
    <name evidence="1" type="ORF">WG66_17818</name>
</gene>
<dbReference type="Proteomes" id="UP000054988">
    <property type="component" value="Unassembled WGS sequence"/>
</dbReference>
<dbReference type="eggNOG" id="ENOG502T2CZ">
    <property type="taxonomic scope" value="Eukaryota"/>
</dbReference>
<evidence type="ECO:0000313" key="1">
    <source>
        <dbReference type="EMBL" id="KTB29603.1"/>
    </source>
</evidence>
<protein>
    <submittedName>
        <fullName evidence="1">Uncharacterized protein</fullName>
    </submittedName>
</protein>
<name>A0A0W0EZV8_MONRR</name>
<evidence type="ECO:0000313" key="2">
    <source>
        <dbReference type="Proteomes" id="UP000054988"/>
    </source>
</evidence>
<proteinExistence type="predicted"/>